<evidence type="ECO:0000256" key="1">
    <source>
        <dbReference type="ARBA" id="ARBA00004651"/>
    </source>
</evidence>
<feature type="transmembrane region" description="Helical" evidence="6">
    <location>
        <begin position="92"/>
        <end position="110"/>
    </location>
</feature>
<dbReference type="Proteomes" id="UP000545606">
    <property type="component" value="Unassembled WGS sequence"/>
</dbReference>
<evidence type="ECO:0000256" key="5">
    <source>
        <dbReference type="ARBA" id="ARBA00023136"/>
    </source>
</evidence>
<organism evidence="8 9">
    <name type="scientific">Aquitalea aquatica</name>
    <dbReference type="NCBI Taxonomy" id="3044273"/>
    <lineage>
        <taxon>Bacteria</taxon>
        <taxon>Pseudomonadati</taxon>
        <taxon>Pseudomonadota</taxon>
        <taxon>Betaproteobacteria</taxon>
        <taxon>Neisseriales</taxon>
        <taxon>Chromobacteriaceae</taxon>
        <taxon>Aquitalea</taxon>
    </lineage>
</organism>
<evidence type="ECO:0000256" key="4">
    <source>
        <dbReference type="ARBA" id="ARBA00022989"/>
    </source>
</evidence>
<evidence type="ECO:0000256" key="3">
    <source>
        <dbReference type="ARBA" id="ARBA00022692"/>
    </source>
</evidence>
<proteinExistence type="predicted"/>
<keyword evidence="9" id="KW-1185">Reference proteome</keyword>
<evidence type="ECO:0000256" key="6">
    <source>
        <dbReference type="SAM" id="Phobius"/>
    </source>
</evidence>
<feature type="transmembrane region" description="Helical" evidence="6">
    <location>
        <begin position="117"/>
        <end position="136"/>
    </location>
</feature>
<protein>
    <submittedName>
        <fullName evidence="8">Copper homeostasis membrane protein CopD</fullName>
    </submittedName>
</protein>
<evidence type="ECO:0000259" key="7">
    <source>
        <dbReference type="Pfam" id="PF05425"/>
    </source>
</evidence>
<sequence>MNSADYLLWLCRWLTDGAAMCLFGTAWFLLSLVPGGLGSRLGHAWQPRLARLRWLILLATLCALPLHNAILADSWADSWQISSLAMLAGESSIGRAWCWQLAAALLLVLSGHAGQRAGAAPVTALLATALLASLTLSGHAAMNEGWLGVVHQLNDLLHLLAAAAWLGALPLVLQLMRQTGPWRQPAMQALIRFSTAGHALVAVVILTGMGNFYLINGSLLPDGFSAYTILLGLKLLAILGMVLLAVFNRYYLVPRMRDKRSAIPWLIRAVNMQIALCLLALALLACLGTLDPH</sequence>
<evidence type="ECO:0000313" key="8">
    <source>
        <dbReference type="EMBL" id="MBA4710239.1"/>
    </source>
</evidence>
<keyword evidence="3 6" id="KW-0812">Transmembrane</keyword>
<keyword evidence="5 6" id="KW-0472">Membrane</keyword>
<accession>A0A838YCI0</accession>
<dbReference type="PANTHER" id="PTHR34820">
    <property type="entry name" value="INNER MEMBRANE PROTEIN YEBZ"/>
    <property type="match status" value="1"/>
</dbReference>
<feature type="transmembrane region" description="Helical" evidence="6">
    <location>
        <begin position="196"/>
        <end position="215"/>
    </location>
</feature>
<dbReference type="PANTHER" id="PTHR34820:SF4">
    <property type="entry name" value="INNER MEMBRANE PROTEIN YEBZ"/>
    <property type="match status" value="1"/>
</dbReference>
<dbReference type="GO" id="GO:0005886">
    <property type="term" value="C:plasma membrane"/>
    <property type="evidence" value="ECO:0007669"/>
    <property type="project" value="UniProtKB-SubCell"/>
</dbReference>
<evidence type="ECO:0000313" key="9">
    <source>
        <dbReference type="Proteomes" id="UP000545606"/>
    </source>
</evidence>
<evidence type="ECO:0000256" key="2">
    <source>
        <dbReference type="ARBA" id="ARBA00022475"/>
    </source>
</evidence>
<reference evidence="8 9" key="1">
    <citation type="submission" date="2020-07" db="EMBL/GenBank/DDBJ databases">
        <title>Draft genome sequence of violacein-producing bacteria and related species.</title>
        <authorList>
            <person name="Wilson H.S."/>
            <person name="De Leon M.E."/>
        </authorList>
    </citation>
    <scope>NUCLEOTIDE SEQUENCE [LARGE SCALE GENOMIC DNA]</scope>
    <source>
        <strain evidence="8 9">HSC-21Su07</strain>
    </source>
</reference>
<comment type="subcellular location">
    <subcellularLocation>
        <location evidence="1">Cell membrane</location>
        <topology evidence="1">Multi-pass membrane protein</topology>
    </subcellularLocation>
</comment>
<gene>
    <name evidence="8" type="primary">copD</name>
    <name evidence="8" type="ORF">H2Z84_17865</name>
</gene>
<feature type="transmembrane region" description="Helical" evidence="6">
    <location>
        <begin position="269"/>
        <end position="290"/>
    </location>
</feature>
<dbReference type="GO" id="GO:0006825">
    <property type="term" value="P:copper ion transport"/>
    <property type="evidence" value="ECO:0007669"/>
    <property type="project" value="InterPro"/>
</dbReference>
<comment type="caution">
    <text evidence="8">The sequence shown here is derived from an EMBL/GenBank/DDBJ whole genome shotgun (WGS) entry which is preliminary data.</text>
</comment>
<dbReference type="RefSeq" id="WP_181837153.1">
    <property type="nucleotide sequence ID" value="NZ_JACERN010000042.1"/>
</dbReference>
<feature type="transmembrane region" description="Helical" evidence="6">
    <location>
        <begin position="6"/>
        <end position="33"/>
    </location>
</feature>
<dbReference type="EMBL" id="JACERN010000042">
    <property type="protein sequence ID" value="MBA4710239.1"/>
    <property type="molecule type" value="Genomic_DNA"/>
</dbReference>
<dbReference type="Pfam" id="PF05425">
    <property type="entry name" value="CopD"/>
    <property type="match status" value="1"/>
</dbReference>
<dbReference type="NCBIfam" id="NF033808">
    <property type="entry name" value="copper_CopD"/>
    <property type="match status" value="1"/>
</dbReference>
<name>A0A838YCI0_9NEIS</name>
<keyword evidence="2" id="KW-1003">Cell membrane</keyword>
<feature type="transmembrane region" description="Helical" evidence="6">
    <location>
        <begin position="54"/>
        <end position="72"/>
    </location>
</feature>
<dbReference type="InterPro" id="IPR032694">
    <property type="entry name" value="CopC/D"/>
</dbReference>
<feature type="transmembrane region" description="Helical" evidence="6">
    <location>
        <begin position="227"/>
        <end position="248"/>
    </location>
</feature>
<feature type="transmembrane region" description="Helical" evidence="6">
    <location>
        <begin position="156"/>
        <end position="175"/>
    </location>
</feature>
<keyword evidence="4 6" id="KW-1133">Transmembrane helix</keyword>
<dbReference type="AlphaFoldDB" id="A0A838YCI0"/>
<dbReference type="InterPro" id="IPR047689">
    <property type="entry name" value="CopD"/>
</dbReference>
<feature type="domain" description="Copper resistance protein D" evidence="7">
    <location>
        <begin position="188"/>
        <end position="287"/>
    </location>
</feature>
<dbReference type="InterPro" id="IPR008457">
    <property type="entry name" value="Cu-R_CopD_dom"/>
</dbReference>